<accession>A0A3Q4MYM2</accession>
<dbReference type="PANTHER" id="PTHR45761:SF3">
    <property type="entry name" value="EXTENDED SYNAPTOTAGMIN-1"/>
    <property type="match status" value="1"/>
</dbReference>
<dbReference type="GO" id="GO:0035091">
    <property type="term" value="F:phosphatidylinositol binding"/>
    <property type="evidence" value="ECO:0007669"/>
    <property type="project" value="TreeGrafter"/>
</dbReference>
<sequence>MRAKPLAPVSENQPQGERAVSVLWSFGKCLGALLPVYLAGYYGLSVSIVLFGLVIYMGWKHGRQEKVMRLKSAMYLLDNEREFTTQTVFRAKRDLPPWVSTDTPSVRVILFNNIRMQPTSSLELKLLVEIIAPAIRTSSIHLQTLSFTKVNIGDKVSERPVTHTHTHSNFSLLQLTFSANAVSSSLCQSCFYAGDVEINVEIKKYFCKAGVKGLHGMLRVILEPLIGNIPLVGAVTMFFIRRPKLDINWTGLTNLLDIPGLNAMSDTMIMDAIASHLVLPNRLTIPLVADLHVAQLRSPLPRVTYNWSSHCSDLYPQC</sequence>
<dbReference type="AlphaFoldDB" id="A0A3Q4MYM2"/>
<name>A0A3Q4MYM2_NEOBR</name>
<dbReference type="Pfam" id="PF17047">
    <property type="entry name" value="SMP_LBD"/>
    <property type="match status" value="1"/>
</dbReference>
<proteinExistence type="predicted"/>
<reference evidence="5" key="1">
    <citation type="submission" date="2025-08" db="UniProtKB">
        <authorList>
            <consortium name="Ensembl"/>
        </authorList>
    </citation>
    <scope>IDENTIFICATION</scope>
</reference>
<dbReference type="GO" id="GO:0031210">
    <property type="term" value="F:phosphatidylcholine binding"/>
    <property type="evidence" value="ECO:0007669"/>
    <property type="project" value="TreeGrafter"/>
</dbReference>
<dbReference type="InterPro" id="IPR039010">
    <property type="entry name" value="Synaptotagmin_SMP"/>
</dbReference>
<reference evidence="5" key="2">
    <citation type="submission" date="2025-09" db="UniProtKB">
        <authorList>
            <consortium name="Ensembl"/>
        </authorList>
    </citation>
    <scope>IDENTIFICATION</scope>
</reference>
<keyword evidence="6" id="KW-1185">Reference proteome</keyword>
<dbReference type="GeneTree" id="ENSGT00940000156561"/>
<dbReference type="GO" id="GO:0008429">
    <property type="term" value="F:phosphatidylethanolamine binding"/>
    <property type="evidence" value="ECO:0007669"/>
    <property type="project" value="TreeGrafter"/>
</dbReference>
<protein>
    <submittedName>
        <fullName evidence="5">Extended synaptotagmin-like protein 1a</fullName>
    </submittedName>
</protein>
<dbReference type="GO" id="GO:0005544">
    <property type="term" value="F:calcium-dependent phospholipid binding"/>
    <property type="evidence" value="ECO:0007669"/>
    <property type="project" value="TreeGrafter"/>
</dbReference>
<dbReference type="Bgee" id="ENSNBRG00000017095">
    <property type="expression patterns" value="Expressed in skeletal muscle tissue and 8 other cell types or tissues"/>
</dbReference>
<feature type="domain" description="Synaptotagmin SMP" evidence="4">
    <location>
        <begin position="125"/>
        <end position="288"/>
    </location>
</feature>
<keyword evidence="2 3" id="KW-1133">Transmembrane helix</keyword>
<dbReference type="GO" id="GO:0005789">
    <property type="term" value="C:endoplasmic reticulum membrane"/>
    <property type="evidence" value="ECO:0007669"/>
    <property type="project" value="TreeGrafter"/>
</dbReference>
<dbReference type="PANTHER" id="PTHR45761">
    <property type="entry name" value="EXTENDED SYNAPTOTAGMIN-LIKE PROTEIN 2, ISOFORM C"/>
    <property type="match status" value="1"/>
</dbReference>
<dbReference type="Ensembl" id="ENSNBRT00000023170.1">
    <property type="protein sequence ID" value="ENSNBRP00000022574.1"/>
    <property type="gene ID" value="ENSNBRG00000017095.1"/>
</dbReference>
<evidence type="ECO:0000313" key="5">
    <source>
        <dbReference type="Ensembl" id="ENSNBRP00000022574.1"/>
    </source>
</evidence>
<evidence type="ECO:0000259" key="4">
    <source>
        <dbReference type="Pfam" id="PF17047"/>
    </source>
</evidence>
<dbReference type="Proteomes" id="UP000261580">
    <property type="component" value="Unassembled WGS sequence"/>
</dbReference>
<organism evidence="5 6">
    <name type="scientific">Neolamprologus brichardi</name>
    <name type="common">Fairy cichlid</name>
    <name type="synonym">Lamprologus brichardi</name>
    <dbReference type="NCBI Taxonomy" id="32507"/>
    <lineage>
        <taxon>Eukaryota</taxon>
        <taxon>Metazoa</taxon>
        <taxon>Chordata</taxon>
        <taxon>Craniata</taxon>
        <taxon>Vertebrata</taxon>
        <taxon>Euteleostomi</taxon>
        <taxon>Actinopterygii</taxon>
        <taxon>Neopterygii</taxon>
        <taxon>Teleostei</taxon>
        <taxon>Neoteleostei</taxon>
        <taxon>Acanthomorphata</taxon>
        <taxon>Ovalentaria</taxon>
        <taxon>Cichlomorphae</taxon>
        <taxon>Cichliformes</taxon>
        <taxon>Cichlidae</taxon>
        <taxon>African cichlids</taxon>
        <taxon>Pseudocrenilabrinae</taxon>
        <taxon>Lamprologini</taxon>
        <taxon>Neolamprologus</taxon>
    </lineage>
</organism>
<evidence type="ECO:0000313" key="6">
    <source>
        <dbReference type="Proteomes" id="UP000261580"/>
    </source>
</evidence>
<keyword evidence="3" id="KW-0472">Membrane</keyword>
<dbReference type="InterPro" id="IPR051634">
    <property type="entry name" value="Extended_Synaptotagmin"/>
</dbReference>
<feature type="transmembrane region" description="Helical" evidence="3">
    <location>
        <begin position="40"/>
        <end position="59"/>
    </location>
</feature>
<evidence type="ECO:0000256" key="1">
    <source>
        <dbReference type="ARBA" id="ARBA00022692"/>
    </source>
</evidence>
<keyword evidence="1 3" id="KW-0812">Transmembrane</keyword>
<dbReference type="GO" id="GO:0005509">
    <property type="term" value="F:calcium ion binding"/>
    <property type="evidence" value="ECO:0007669"/>
    <property type="project" value="TreeGrafter"/>
</dbReference>
<evidence type="ECO:0000256" key="2">
    <source>
        <dbReference type="ARBA" id="ARBA00022989"/>
    </source>
</evidence>
<evidence type="ECO:0000256" key="3">
    <source>
        <dbReference type="SAM" id="Phobius"/>
    </source>
</evidence>